<proteinExistence type="predicted"/>
<reference evidence="2" key="1">
    <citation type="journal article" date="2019" name="bioRxiv">
        <title>The Genome of the Zebra Mussel, Dreissena polymorpha: A Resource for Invasive Species Research.</title>
        <authorList>
            <person name="McCartney M.A."/>
            <person name="Auch B."/>
            <person name="Kono T."/>
            <person name="Mallez S."/>
            <person name="Zhang Y."/>
            <person name="Obille A."/>
            <person name="Becker A."/>
            <person name="Abrahante J.E."/>
            <person name="Garbe J."/>
            <person name="Badalamenti J.P."/>
            <person name="Herman A."/>
            <person name="Mangelson H."/>
            <person name="Liachko I."/>
            <person name="Sullivan S."/>
            <person name="Sone E.D."/>
            <person name="Koren S."/>
            <person name="Silverstein K.A.T."/>
            <person name="Beckman K.B."/>
            <person name="Gohl D.M."/>
        </authorList>
    </citation>
    <scope>NUCLEOTIDE SEQUENCE</scope>
    <source>
        <strain evidence="2">Duluth1</strain>
        <tissue evidence="2">Whole animal</tissue>
    </source>
</reference>
<evidence type="ECO:0000313" key="3">
    <source>
        <dbReference type="Proteomes" id="UP000828390"/>
    </source>
</evidence>
<reference evidence="2" key="2">
    <citation type="submission" date="2020-11" db="EMBL/GenBank/DDBJ databases">
        <authorList>
            <person name="McCartney M.A."/>
            <person name="Auch B."/>
            <person name="Kono T."/>
            <person name="Mallez S."/>
            <person name="Becker A."/>
            <person name="Gohl D.M."/>
            <person name="Silverstein K.A.T."/>
            <person name="Koren S."/>
            <person name="Bechman K.B."/>
            <person name="Herman A."/>
            <person name="Abrahante J.E."/>
            <person name="Garbe J."/>
        </authorList>
    </citation>
    <scope>NUCLEOTIDE SEQUENCE</scope>
    <source>
        <strain evidence="2">Duluth1</strain>
        <tissue evidence="2">Whole animal</tissue>
    </source>
</reference>
<keyword evidence="3" id="KW-1185">Reference proteome</keyword>
<evidence type="ECO:0000313" key="2">
    <source>
        <dbReference type="EMBL" id="KAH3886905.1"/>
    </source>
</evidence>
<feature type="coiled-coil region" evidence="1">
    <location>
        <begin position="182"/>
        <end position="209"/>
    </location>
</feature>
<sequence length="211" mass="22984">MGGGGEQEGVFGHSSQNSLKHFLTTIQHLLDNATNDDEIAPDVAAVGCDEDFAIPDVAAVGSDDDFAAPDVATVGGDDDFAAPMLPLSALMTMAPQMKLGNFDKECLRNVNAKVFTNQMWMNGLRTKTNPKTSPEQSGFTLHKLADMRRAGVGKPRPLLDQEKLDLFRGDASRKGHDSIIVAKKFDRLVADLERKMRAALRRLKEMLTGLD</sequence>
<dbReference type="AlphaFoldDB" id="A0A9D4S1D2"/>
<comment type="caution">
    <text evidence="2">The sequence shown here is derived from an EMBL/GenBank/DDBJ whole genome shotgun (WGS) entry which is preliminary data.</text>
</comment>
<dbReference type="EMBL" id="JAIWYP010000001">
    <property type="protein sequence ID" value="KAH3886905.1"/>
    <property type="molecule type" value="Genomic_DNA"/>
</dbReference>
<dbReference type="Proteomes" id="UP000828390">
    <property type="component" value="Unassembled WGS sequence"/>
</dbReference>
<gene>
    <name evidence="2" type="ORF">DPMN_010918</name>
</gene>
<name>A0A9D4S1D2_DREPO</name>
<accession>A0A9D4S1D2</accession>
<protein>
    <submittedName>
        <fullName evidence="2">Uncharacterized protein</fullName>
    </submittedName>
</protein>
<keyword evidence="1" id="KW-0175">Coiled coil</keyword>
<organism evidence="2 3">
    <name type="scientific">Dreissena polymorpha</name>
    <name type="common">Zebra mussel</name>
    <name type="synonym">Mytilus polymorpha</name>
    <dbReference type="NCBI Taxonomy" id="45954"/>
    <lineage>
        <taxon>Eukaryota</taxon>
        <taxon>Metazoa</taxon>
        <taxon>Spiralia</taxon>
        <taxon>Lophotrochozoa</taxon>
        <taxon>Mollusca</taxon>
        <taxon>Bivalvia</taxon>
        <taxon>Autobranchia</taxon>
        <taxon>Heteroconchia</taxon>
        <taxon>Euheterodonta</taxon>
        <taxon>Imparidentia</taxon>
        <taxon>Neoheterodontei</taxon>
        <taxon>Myida</taxon>
        <taxon>Dreissenoidea</taxon>
        <taxon>Dreissenidae</taxon>
        <taxon>Dreissena</taxon>
    </lineage>
</organism>
<evidence type="ECO:0000256" key="1">
    <source>
        <dbReference type="SAM" id="Coils"/>
    </source>
</evidence>